<comment type="cofactor">
    <cofactor evidence="1">
        <name>FAD</name>
        <dbReference type="ChEBI" id="CHEBI:57692"/>
    </cofactor>
</comment>
<dbReference type="HOGENOM" id="CLU_009665_3_2_1"/>
<evidence type="ECO:0000256" key="5">
    <source>
        <dbReference type="ARBA" id="ARBA00023033"/>
    </source>
</evidence>
<evidence type="ECO:0000256" key="3">
    <source>
        <dbReference type="ARBA" id="ARBA00022827"/>
    </source>
</evidence>
<evidence type="ECO:0000256" key="2">
    <source>
        <dbReference type="ARBA" id="ARBA00022630"/>
    </source>
</evidence>
<keyword evidence="2" id="KW-0285">Flavoprotein</keyword>
<keyword evidence="9" id="KW-1185">Reference proteome</keyword>
<feature type="compositionally biased region" description="Basic and acidic residues" evidence="6">
    <location>
        <begin position="350"/>
        <end position="359"/>
    </location>
</feature>
<keyword evidence="3" id="KW-0274">FAD</keyword>
<dbReference type="RefSeq" id="XP_007785433.1">
    <property type="nucleotide sequence ID" value="XM_007787243.1"/>
</dbReference>
<evidence type="ECO:0000256" key="4">
    <source>
        <dbReference type="ARBA" id="ARBA00023002"/>
    </source>
</evidence>
<dbReference type="GeneID" id="19240739"/>
<protein>
    <recommendedName>
        <fullName evidence="7">FAD-binding domain-containing protein</fullName>
    </recommendedName>
</protein>
<dbReference type="Gene3D" id="3.50.50.60">
    <property type="entry name" value="FAD/NAD(P)-binding domain"/>
    <property type="match status" value="1"/>
</dbReference>
<accession>U1GXJ2</accession>
<dbReference type="Pfam" id="PF01494">
    <property type="entry name" value="FAD_binding_3"/>
    <property type="match status" value="1"/>
</dbReference>
<dbReference type="OrthoDB" id="47494at2759"/>
<evidence type="ECO:0000256" key="6">
    <source>
        <dbReference type="SAM" id="MobiDB-lite"/>
    </source>
</evidence>
<reference evidence="9" key="1">
    <citation type="journal article" date="2014" name="BMC Genomics">
        <title>Genome characteristics reveal the impact of lichenization on lichen-forming fungus Endocarpon pusillum Hedwig (Verrucariales, Ascomycota).</title>
        <authorList>
            <person name="Wang Y.-Y."/>
            <person name="Liu B."/>
            <person name="Zhang X.-Y."/>
            <person name="Zhou Q.-M."/>
            <person name="Zhang T."/>
            <person name="Li H."/>
            <person name="Yu Y.-F."/>
            <person name="Zhang X.-L."/>
            <person name="Hao X.-Y."/>
            <person name="Wang M."/>
            <person name="Wang L."/>
            <person name="Wei J.-C."/>
        </authorList>
    </citation>
    <scope>NUCLEOTIDE SEQUENCE [LARGE SCALE GENOMIC DNA]</scope>
    <source>
        <strain evidence="9">Z07020 / HMAS-L-300199</strain>
    </source>
</reference>
<dbReference type="AlphaFoldDB" id="U1GXJ2"/>
<organism evidence="8 9">
    <name type="scientific">Endocarpon pusillum (strain Z07020 / HMAS-L-300199)</name>
    <name type="common">Lichen-forming fungus</name>
    <dbReference type="NCBI Taxonomy" id="1263415"/>
    <lineage>
        <taxon>Eukaryota</taxon>
        <taxon>Fungi</taxon>
        <taxon>Dikarya</taxon>
        <taxon>Ascomycota</taxon>
        <taxon>Pezizomycotina</taxon>
        <taxon>Eurotiomycetes</taxon>
        <taxon>Chaetothyriomycetidae</taxon>
        <taxon>Verrucariales</taxon>
        <taxon>Verrucariaceae</taxon>
        <taxon>Endocarpon</taxon>
    </lineage>
</organism>
<keyword evidence="5" id="KW-0503">Monooxygenase</keyword>
<proteinExistence type="predicted"/>
<feature type="region of interest" description="Disordered" evidence="6">
    <location>
        <begin position="348"/>
        <end position="381"/>
    </location>
</feature>
<name>U1GXJ2_ENDPU</name>
<gene>
    <name evidence="8" type="ORF">EPUS_05792</name>
</gene>
<dbReference type="InterPro" id="IPR002938">
    <property type="entry name" value="FAD-bd"/>
</dbReference>
<evidence type="ECO:0000259" key="7">
    <source>
        <dbReference type="Pfam" id="PF01494"/>
    </source>
</evidence>
<dbReference type="EMBL" id="KE720645">
    <property type="protein sequence ID" value="ERF77223.1"/>
    <property type="molecule type" value="Genomic_DNA"/>
</dbReference>
<sequence>MAIHWSLDHLEKLLPKRLFAKLSEISCNPNVPIEAGGNYPIINAETGDLLAGVPYARGFRVPRSKMRALCAEGIDVQYGKNLTDLAFSEKGDLVFASFSDGTIAQGSVLLGADGPRSKVREFAMSGAEAAQVSKFPICHHNMTVCYRDVDKAKYLRQRFPTSYLALSQKSHHAFQSISSMPDGQDHPETWLFHLAMAWLGDPEHSLSYEERLAIIKERAQGMGEPARSAFTWIPEDTLVHKADISYWITQPWDNRGGRVTLVGDAAHPMPPYRGQGLNHCICDSSHLLDGLELVRANKATIKDAITAYDEELVPRGRDEVKCSLENGLMLHDWQKVKESPVFRNGFRPMTGHDGKEALSEHAQAQMKRDEEEQRDIPVAAT</sequence>
<feature type="domain" description="FAD-binding" evidence="7">
    <location>
        <begin position="109"/>
        <end position="318"/>
    </location>
</feature>
<dbReference type="GO" id="GO:0071949">
    <property type="term" value="F:FAD binding"/>
    <property type="evidence" value="ECO:0007669"/>
    <property type="project" value="InterPro"/>
</dbReference>
<keyword evidence="4" id="KW-0560">Oxidoreductase</keyword>
<dbReference type="OMA" id="WGMSIQW"/>
<dbReference type="PRINTS" id="PR00420">
    <property type="entry name" value="RNGMNOXGNASE"/>
</dbReference>
<evidence type="ECO:0000313" key="9">
    <source>
        <dbReference type="Proteomes" id="UP000019373"/>
    </source>
</evidence>
<feature type="compositionally biased region" description="Basic and acidic residues" evidence="6">
    <location>
        <begin position="366"/>
        <end position="375"/>
    </location>
</feature>
<dbReference type="SUPFAM" id="SSF51905">
    <property type="entry name" value="FAD/NAD(P)-binding domain"/>
    <property type="match status" value="1"/>
</dbReference>
<dbReference type="Proteomes" id="UP000019373">
    <property type="component" value="Unassembled WGS sequence"/>
</dbReference>
<dbReference type="GO" id="GO:0004497">
    <property type="term" value="F:monooxygenase activity"/>
    <property type="evidence" value="ECO:0007669"/>
    <property type="project" value="UniProtKB-KW"/>
</dbReference>
<dbReference type="eggNOG" id="KOG2614">
    <property type="taxonomic scope" value="Eukaryota"/>
</dbReference>
<dbReference type="PANTHER" id="PTHR47178">
    <property type="entry name" value="MONOOXYGENASE, FAD-BINDING"/>
    <property type="match status" value="1"/>
</dbReference>
<evidence type="ECO:0000313" key="8">
    <source>
        <dbReference type="EMBL" id="ERF77223.1"/>
    </source>
</evidence>
<evidence type="ECO:0000256" key="1">
    <source>
        <dbReference type="ARBA" id="ARBA00001974"/>
    </source>
</evidence>
<dbReference type="PANTHER" id="PTHR47178:SF2">
    <property type="entry name" value="FAD-BINDING DOMAIN-CONTAINING PROTEIN"/>
    <property type="match status" value="1"/>
</dbReference>
<dbReference type="InterPro" id="IPR036188">
    <property type="entry name" value="FAD/NAD-bd_sf"/>
</dbReference>